<reference evidence="8" key="3">
    <citation type="submission" date="2025-09" db="UniProtKB">
        <authorList>
            <consortium name="Ensembl"/>
        </authorList>
    </citation>
    <scope>IDENTIFICATION</scope>
</reference>
<keyword evidence="9" id="KW-1185">Reference proteome</keyword>
<dbReference type="InterPro" id="IPR017853">
    <property type="entry name" value="GH"/>
</dbReference>
<dbReference type="SUPFAM" id="SSF74650">
    <property type="entry name" value="Galactose mutarotase-like"/>
    <property type="match status" value="1"/>
</dbReference>
<dbReference type="AlphaFoldDB" id="A0A4W6DDS8"/>
<comment type="similarity">
    <text evidence="1 4">Belongs to the glycosyl hydrolase 31 family.</text>
</comment>
<dbReference type="Pfam" id="PF21365">
    <property type="entry name" value="Glyco_hydro_31_3rd"/>
    <property type="match status" value="1"/>
</dbReference>
<gene>
    <name evidence="8" type="primary">GANC</name>
</gene>
<dbReference type="InterPro" id="IPR030458">
    <property type="entry name" value="Glyco_hydro_31_AS"/>
</dbReference>
<dbReference type="GO" id="GO:0006491">
    <property type="term" value="P:N-glycan processing"/>
    <property type="evidence" value="ECO:0007669"/>
    <property type="project" value="TreeGrafter"/>
</dbReference>
<dbReference type="InterPro" id="IPR000322">
    <property type="entry name" value="Glyco_hydro_31_TIM"/>
</dbReference>
<protein>
    <submittedName>
        <fullName evidence="8">Glucosidase alpha, neutral C</fullName>
    </submittedName>
</protein>
<feature type="domain" description="Glycosyl hydrolase family 31 C-terminal" evidence="7">
    <location>
        <begin position="610"/>
        <end position="698"/>
    </location>
</feature>
<keyword evidence="2 4" id="KW-0378">Hydrolase</keyword>
<keyword evidence="3 4" id="KW-0326">Glycosidase</keyword>
<dbReference type="Gene3D" id="2.60.40.1760">
    <property type="entry name" value="glycosyl hydrolase (family 31)"/>
    <property type="match status" value="1"/>
</dbReference>
<reference evidence="8" key="2">
    <citation type="submission" date="2025-08" db="UniProtKB">
        <authorList>
            <consortium name="Ensembl"/>
        </authorList>
    </citation>
    <scope>IDENTIFICATION</scope>
</reference>
<dbReference type="InterPro" id="IPR011013">
    <property type="entry name" value="Gal_mutarotase_sf_dom"/>
</dbReference>
<dbReference type="FunFam" id="2.60.40.1180:FF:000023">
    <property type="entry name" value="neutral alpha-glucosidase AB isoform X2"/>
    <property type="match status" value="1"/>
</dbReference>
<dbReference type="Proteomes" id="UP000314980">
    <property type="component" value="Unassembled WGS sequence"/>
</dbReference>
<dbReference type="Pfam" id="PF13802">
    <property type="entry name" value="Gal_mutarotas_2"/>
    <property type="match status" value="1"/>
</dbReference>
<evidence type="ECO:0000256" key="3">
    <source>
        <dbReference type="ARBA" id="ARBA00023295"/>
    </source>
</evidence>
<dbReference type="FunFam" id="3.20.20.80:FF:000039">
    <property type="entry name" value="Glucosidase, alpha neutral C"/>
    <property type="match status" value="1"/>
</dbReference>
<dbReference type="CDD" id="cd14752">
    <property type="entry name" value="GH31_N"/>
    <property type="match status" value="1"/>
</dbReference>
<evidence type="ECO:0000259" key="5">
    <source>
        <dbReference type="Pfam" id="PF01055"/>
    </source>
</evidence>
<reference evidence="9" key="1">
    <citation type="submission" date="2015-09" db="EMBL/GenBank/DDBJ databases">
        <authorList>
            <person name="Sai Rama Sridatta P."/>
        </authorList>
    </citation>
    <scope>NUCLEOTIDE SEQUENCE [LARGE SCALE GENOMIC DNA]</scope>
</reference>
<dbReference type="Gene3D" id="2.60.40.1180">
    <property type="entry name" value="Golgi alpha-mannosidase II"/>
    <property type="match status" value="2"/>
</dbReference>
<evidence type="ECO:0000256" key="4">
    <source>
        <dbReference type="RuleBase" id="RU361185"/>
    </source>
</evidence>
<dbReference type="InterPro" id="IPR048395">
    <property type="entry name" value="Glyco_hydro_31_C"/>
</dbReference>
<dbReference type="GO" id="GO:0005975">
    <property type="term" value="P:carbohydrate metabolic process"/>
    <property type="evidence" value="ECO:0007669"/>
    <property type="project" value="InterPro"/>
</dbReference>
<dbReference type="Pfam" id="PF01055">
    <property type="entry name" value="Glyco_hydro_31_2nd"/>
    <property type="match status" value="1"/>
</dbReference>
<evidence type="ECO:0000313" key="8">
    <source>
        <dbReference type="Ensembl" id="ENSLCAP00010023033.1"/>
    </source>
</evidence>
<evidence type="ECO:0000259" key="6">
    <source>
        <dbReference type="Pfam" id="PF13802"/>
    </source>
</evidence>
<accession>A0A4W6DDS8</accession>
<dbReference type="PROSITE" id="PS00129">
    <property type="entry name" value="GLYCOSYL_HYDROL_F31_1"/>
    <property type="match status" value="1"/>
</dbReference>
<dbReference type="InterPro" id="IPR013780">
    <property type="entry name" value="Glyco_hydro_b"/>
</dbReference>
<evidence type="ECO:0000313" key="9">
    <source>
        <dbReference type="Proteomes" id="UP000314980"/>
    </source>
</evidence>
<dbReference type="GO" id="GO:0030246">
    <property type="term" value="F:carbohydrate binding"/>
    <property type="evidence" value="ECO:0007669"/>
    <property type="project" value="InterPro"/>
</dbReference>
<proteinExistence type="inferred from homology"/>
<dbReference type="FunFam" id="3.20.20.80:FF:000046">
    <property type="entry name" value="Glucosidase alpha, neutral C"/>
    <property type="match status" value="1"/>
</dbReference>
<dbReference type="Ensembl" id="ENSLCAT00010023536.1">
    <property type="protein sequence ID" value="ENSLCAP00010023033.1"/>
    <property type="gene ID" value="ENSLCAG00010010573.1"/>
</dbReference>
<name>A0A4W6DDS8_LATCA</name>
<dbReference type="PANTHER" id="PTHR22762">
    <property type="entry name" value="ALPHA-GLUCOSIDASE"/>
    <property type="match status" value="1"/>
</dbReference>
<dbReference type="PANTHER" id="PTHR22762:SF60">
    <property type="entry name" value="NEUTRAL ALPHA-GLUCOSIDASE C"/>
    <property type="match status" value="1"/>
</dbReference>
<dbReference type="Gene3D" id="3.20.20.80">
    <property type="entry name" value="Glycosidases"/>
    <property type="match status" value="2"/>
</dbReference>
<sequence length="763" mass="86496">MQGPNLQYRALLDTMVLTEKGARFELLEPDTQTRLLLSVSPCKNDTVRILIDELQPIKSRYRVPDVITGEPQCEQLRVERQTKDSVTLSWSSGRHQVRVWHFPFQVEILCEDEVMVTFNSKGKLWFEMLQDRASSTGADLCLHGFSHVYGLPEHADSLQLRDTRDGEPYRLYNLDVFAYDLYSRFGLYGSVPLLVAHKVDRTLGVFWLNASETFVNIHYSPTDHEVTLVTVLFSYSPQTDVHWLSESGVIDCVVLLGPSPQQLFSQYAQLTGYQALPPLFALGYHQCRWNYDDEADVKAVDAGFDHHNIPYDVIWLDIEHTDGKRYFTWDPVHFPDPAGLQRHLEKKKRKLVVISDPHIKADPDWSLYCEARDGGHFVKDREGQLYHGSCWPGESCYLDFSSPATRAWYSRCFTLEKYKGTTPSLFVWNDMNEPSVFDGPEQTMPKDAVHYGGWEHRELHNLYGFYQHMATVEGLITRSGGSERPFVLSRSFFAGSQRLGAVWTGDNVASWGYLKISIPMLLSLSVAGIVFCGADVGGFIRDPDPELLVRWYQAAALQPFFRGHSANVTKRREPWLFGDKVTAAIRTVIQQRYCLLPYWYTLFYQAHTSGLPPLRPLWVEFSQDQSTFTVDNQYMIGGALLACPVTEPGLQEVKVSLPGSGEIWYDVHSAKVHKGGETLSLPVTLDTVPLFQRGGSVVCRSTVSGSCTAELQQLPLSITVALNPQGAADGELYLDDGHSFSYRDRKAFCLRRFSMLSGRLLCQ</sequence>
<feature type="domain" description="Glycoside hydrolase family 31 N-terminal" evidence="6">
    <location>
        <begin position="37"/>
        <end position="215"/>
    </location>
</feature>
<dbReference type="CDD" id="cd06603">
    <property type="entry name" value="GH31_GANC_GANAB_alpha"/>
    <property type="match status" value="1"/>
</dbReference>
<organism evidence="8 9">
    <name type="scientific">Lates calcarifer</name>
    <name type="common">Barramundi</name>
    <name type="synonym">Holocentrus calcarifer</name>
    <dbReference type="NCBI Taxonomy" id="8187"/>
    <lineage>
        <taxon>Eukaryota</taxon>
        <taxon>Metazoa</taxon>
        <taxon>Chordata</taxon>
        <taxon>Craniata</taxon>
        <taxon>Vertebrata</taxon>
        <taxon>Euteleostomi</taxon>
        <taxon>Actinopterygii</taxon>
        <taxon>Neopterygii</taxon>
        <taxon>Teleostei</taxon>
        <taxon>Neoteleostei</taxon>
        <taxon>Acanthomorphata</taxon>
        <taxon>Carangaria</taxon>
        <taxon>Carangaria incertae sedis</taxon>
        <taxon>Centropomidae</taxon>
        <taxon>Lates</taxon>
    </lineage>
</organism>
<dbReference type="InterPro" id="IPR025887">
    <property type="entry name" value="Glyco_hydro_31_N_dom"/>
</dbReference>
<dbReference type="SUPFAM" id="SSF51445">
    <property type="entry name" value="(Trans)glycosidases"/>
    <property type="match status" value="1"/>
</dbReference>
<dbReference type="GeneTree" id="ENSGT00940000159230"/>
<evidence type="ECO:0000259" key="7">
    <source>
        <dbReference type="Pfam" id="PF21365"/>
    </source>
</evidence>
<evidence type="ECO:0000256" key="2">
    <source>
        <dbReference type="ARBA" id="ARBA00022801"/>
    </source>
</evidence>
<dbReference type="GO" id="GO:0004558">
    <property type="term" value="F:alpha-1,4-glucosidase activity"/>
    <property type="evidence" value="ECO:0007669"/>
    <property type="project" value="TreeGrafter"/>
</dbReference>
<dbReference type="SUPFAM" id="SSF51011">
    <property type="entry name" value="Glycosyl hydrolase domain"/>
    <property type="match status" value="1"/>
</dbReference>
<feature type="domain" description="Glycoside hydrolase family 31 TIM barrel" evidence="5">
    <location>
        <begin position="275"/>
        <end position="602"/>
    </location>
</feature>
<evidence type="ECO:0000256" key="1">
    <source>
        <dbReference type="ARBA" id="ARBA00007806"/>
    </source>
</evidence>